<feature type="transmembrane region" description="Helical" evidence="1">
    <location>
        <begin position="517"/>
        <end position="538"/>
    </location>
</feature>
<evidence type="ECO:0000313" key="2">
    <source>
        <dbReference type="EMBL" id="MFC6826400.1"/>
    </source>
</evidence>
<feature type="transmembrane region" description="Helical" evidence="1">
    <location>
        <begin position="471"/>
        <end position="497"/>
    </location>
</feature>
<keyword evidence="1" id="KW-0472">Membrane</keyword>
<dbReference type="Proteomes" id="UP001596408">
    <property type="component" value="Unassembled WGS sequence"/>
</dbReference>
<keyword evidence="1" id="KW-1133">Transmembrane helix</keyword>
<dbReference type="AlphaFoldDB" id="A0ABD5U0I8"/>
<reference evidence="2 3" key="1">
    <citation type="journal article" date="2019" name="Int. J. Syst. Evol. Microbiol.">
        <title>The Global Catalogue of Microorganisms (GCM) 10K type strain sequencing project: providing services to taxonomists for standard genome sequencing and annotation.</title>
        <authorList>
            <consortium name="The Broad Institute Genomics Platform"/>
            <consortium name="The Broad Institute Genome Sequencing Center for Infectious Disease"/>
            <person name="Wu L."/>
            <person name="Ma J."/>
        </authorList>
    </citation>
    <scope>NUCLEOTIDE SEQUENCE [LARGE SCALE GENOMIC DNA]</scope>
    <source>
        <strain evidence="2 3">YIM 94188</strain>
    </source>
</reference>
<gene>
    <name evidence="2" type="ORF">ACFQEV_15560</name>
</gene>
<proteinExistence type="predicted"/>
<feature type="transmembrane region" description="Helical" evidence="1">
    <location>
        <begin position="324"/>
        <end position="344"/>
    </location>
</feature>
<comment type="caution">
    <text evidence="2">The sequence shown here is derived from an EMBL/GenBank/DDBJ whole genome shotgun (WGS) entry which is preliminary data.</text>
</comment>
<feature type="transmembrane region" description="Helical" evidence="1">
    <location>
        <begin position="550"/>
        <end position="575"/>
    </location>
</feature>
<keyword evidence="1" id="KW-0812">Transmembrane</keyword>
<keyword evidence="3" id="KW-1185">Reference proteome</keyword>
<name>A0ABD5U0I8_9EURY</name>
<dbReference type="RefSeq" id="WP_379697956.1">
    <property type="nucleotide sequence ID" value="NZ_JBHSXH010000015.1"/>
</dbReference>
<accession>A0ABD5U0I8</accession>
<feature type="transmembrane region" description="Helical" evidence="1">
    <location>
        <begin position="226"/>
        <end position="245"/>
    </location>
</feature>
<feature type="transmembrane region" description="Helical" evidence="1">
    <location>
        <begin position="257"/>
        <end position="278"/>
    </location>
</feature>
<protein>
    <submittedName>
        <fullName evidence="2">Type II secretion system protein</fullName>
    </submittedName>
</protein>
<evidence type="ECO:0000256" key="1">
    <source>
        <dbReference type="SAM" id="Phobius"/>
    </source>
</evidence>
<sequence>MAASGDSTATAVARQLARAYPWPVSVGDDLRRSLAFLGSDADGETVVRAGYVAAVPISVSVLVASTLLAPASPVVTRLLLAVTAGLAATHAVHRLPVGTAALRRTRALGETADLVGRAALRMRLEPTPERAAAFATRTGDGPLSESLQSHVRRARGAPESALESFAEEWSPWFPALDRSVSLLLTSADAAEGERSRSLDRALEAVLDGTHDEMADFASTVRGPTTALYAFGVLLPLALVGVLPAARAAGLTLPTSAFVFVYNAFLPLVVVAASAWLLVRRPVALPPPRVGGDHPDVTAGPRRGLLAGLAGVGVGWVGGGAVATWASPVAAAGFGLGASLAAHYYPMARVRRRVRDVESRLDDALYLVGRRVDDGTAVETAVEDAAEDIDGATGEMLSDAAGVRRRLRVGVREAFLGEYGALAGVPSPRTRGAAALLAAAASEGRPAGGAVVATADHLRELRRVEREARRQLSSVTGTLANTAAFFAPLVAGATVAMAARMAETDLSLSGEATALPTATLGVSVGAYALCLAGLLTVLSTGLDRGLDRTLVGYRVGLALLAATGAYLAAFAGASLLF</sequence>
<dbReference type="EMBL" id="JBHSXH010000015">
    <property type="protein sequence ID" value="MFC6826400.1"/>
    <property type="molecule type" value="Genomic_DNA"/>
</dbReference>
<organism evidence="2 3">
    <name type="scientific">Halopelagius fulvigenes</name>
    <dbReference type="NCBI Taxonomy" id="1198324"/>
    <lineage>
        <taxon>Archaea</taxon>
        <taxon>Methanobacteriati</taxon>
        <taxon>Methanobacteriota</taxon>
        <taxon>Stenosarchaea group</taxon>
        <taxon>Halobacteria</taxon>
        <taxon>Halobacteriales</taxon>
        <taxon>Haloferacaceae</taxon>
    </lineage>
</organism>
<evidence type="ECO:0000313" key="3">
    <source>
        <dbReference type="Proteomes" id="UP001596408"/>
    </source>
</evidence>